<keyword evidence="2" id="KW-0238">DNA-binding</keyword>
<dbReference type="Proteomes" id="UP000078454">
    <property type="component" value="Unassembled WGS sequence"/>
</dbReference>
<dbReference type="GO" id="GO:0003700">
    <property type="term" value="F:DNA-binding transcription factor activity"/>
    <property type="evidence" value="ECO:0007669"/>
    <property type="project" value="InterPro"/>
</dbReference>
<evidence type="ECO:0000256" key="3">
    <source>
        <dbReference type="ARBA" id="ARBA00023163"/>
    </source>
</evidence>
<dbReference type="Gene3D" id="2.60.120.10">
    <property type="entry name" value="Jelly Rolls"/>
    <property type="match status" value="1"/>
</dbReference>
<evidence type="ECO:0000259" key="4">
    <source>
        <dbReference type="PROSITE" id="PS01124"/>
    </source>
</evidence>
<keyword evidence="6" id="KW-1185">Reference proteome</keyword>
<dbReference type="InterPro" id="IPR003313">
    <property type="entry name" value="AraC-bd"/>
</dbReference>
<dbReference type="RefSeq" id="WP_068669265.1">
    <property type="nucleotide sequence ID" value="NZ_LYPB01000088.1"/>
</dbReference>
<dbReference type="SMART" id="SM00342">
    <property type="entry name" value="HTH_ARAC"/>
    <property type="match status" value="1"/>
</dbReference>
<dbReference type="GO" id="GO:0043565">
    <property type="term" value="F:sequence-specific DNA binding"/>
    <property type="evidence" value="ECO:0007669"/>
    <property type="project" value="InterPro"/>
</dbReference>
<dbReference type="PROSITE" id="PS00041">
    <property type="entry name" value="HTH_ARAC_FAMILY_1"/>
    <property type="match status" value="1"/>
</dbReference>
<accession>A0A198A0U4</accession>
<dbReference type="InterPro" id="IPR018060">
    <property type="entry name" value="HTH_AraC"/>
</dbReference>
<dbReference type="PROSITE" id="PS01124">
    <property type="entry name" value="HTH_ARAC_FAMILY_2"/>
    <property type="match status" value="1"/>
</dbReference>
<evidence type="ECO:0000256" key="1">
    <source>
        <dbReference type="ARBA" id="ARBA00023015"/>
    </source>
</evidence>
<dbReference type="InterPro" id="IPR009057">
    <property type="entry name" value="Homeodomain-like_sf"/>
</dbReference>
<dbReference type="PANTHER" id="PTHR43280:SF2">
    <property type="entry name" value="HTH-TYPE TRANSCRIPTIONAL REGULATOR EXSA"/>
    <property type="match status" value="1"/>
</dbReference>
<organism evidence="5 6">
    <name type="scientific">Paenibacillus oryzisoli</name>
    <dbReference type="NCBI Taxonomy" id="1850517"/>
    <lineage>
        <taxon>Bacteria</taxon>
        <taxon>Bacillati</taxon>
        <taxon>Bacillota</taxon>
        <taxon>Bacilli</taxon>
        <taxon>Bacillales</taxon>
        <taxon>Paenibacillaceae</taxon>
        <taxon>Paenibacillus</taxon>
    </lineage>
</organism>
<dbReference type="AlphaFoldDB" id="A0A198A0U4"/>
<evidence type="ECO:0000313" key="5">
    <source>
        <dbReference type="EMBL" id="OAS14722.1"/>
    </source>
</evidence>
<comment type="caution">
    <text evidence="5">The sequence shown here is derived from an EMBL/GenBank/DDBJ whole genome shotgun (WGS) entry which is preliminary data.</text>
</comment>
<protein>
    <submittedName>
        <fullName evidence="5">AraC family transcriptional regulator</fullName>
    </submittedName>
</protein>
<sequence>MKQKIEYDNLIPINAYTWCPKPYPEPLHSHSSLEIGYCLGGRGQFIFENKLYEVRKGDVFIVNNTELHIAQSAQHDPSRYIFLNFDPSLFLEEDEKLLLPFAYRSERFENHIGAGTPLAGQIGVLIQQIYEELNAKAEGYLTISRCKLLELGVILLRYYRSAFSNEQWVKMSNSQREIKEVMRFVKERYQEPLQLTHVAEHLGWSTARTSRLFKEHTGVSFIAYMTQLRISEAKKQLVTSLDSIADISFSSGFQSLASFYRAFNLDAGLSPQEYRKQFGVKQLF</sequence>
<dbReference type="PANTHER" id="PTHR43280">
    <property type="entry name" value="ARAC-FAMILY TRANSCRIPTIONAL REGULATOR"/>
    <property type="match status" value="1"/>
</dbReference>
<dbReference type="SUPFAM" id="SSF46689">
    <property type="entry name" value="Homeodomain-like"/>
    <property type="match status" value="2"/>
</dbReference>
<evidence type="ECO:0000313" key="6">
    <source>
        <dbReference type="Proteomes" id="UP000078454"/>
    </source>
</evidence>
<gene>
    <name evidence="5" type="ORF">A8708_23775</name>
</gene>
<dbReference type="InterPro" id="IPR014710">
    <property type="entry name" value="RmlC-like_jellyroll"/>
</dbReference>
<dbReference type="InterPro" id="IPR018062">
    <property type="entry name" value="HTH_AraC-typ_CS"/>
</dbReference>
<dbReference type="SUPFAM" id="SSF51215">
    <property type="entry name" value="Regulatory protein AraC"/>
    <property type="match status" value="1"/>
</dbReference>
<proteinExistence type="predicted"/>
<keyword evidence="1" id="KW-0805">Transcription regulation</keyword>
<dbReference type="Gene3D" id="1.10.10.60">
    <property type="entry name" value="Homeodomain-like"/>
    <property type="match status" value="2"/>
</dbReference>
<dbReference type="Pfam" id="PF12833">
    <property type="entry name" value="HTH_18"/>
    <property type="match status" value="1"/>
</dbReference>
<dbReference type="EMBL" id="LYPB01000088">
    <property type="protein sequence ID" value="OAS14722.1"/>
    <property type="molecule type" value="Genomic_DNA"/>
</dbReference>
<dbReference type="Pfam" id="PF02311">
    <property type="entry name" value="AraC_binding"/>
    <property type="match status" value="1"/>
</dbReference>
<name>A0A198A0U4_9BACL</name>
<feature type="domain" description="HTH araC/xylS-type" evidence="4">
    <location>
        <begin position="179"/>
        <end position="277"/>
    </location>
</feature>
<keyword evidence="3" id="KW-0804">Transcription</keyword>
<dbReference type="InterPro" id="IPR037923">
    <property type="entry name" value="HTH-like"/>
</dbReference>
<dbReference type="STRING" id="1850517.A8708_23775"/>
<dbReference type="OrthoDB" id="9816335at2"/>
<evidence type="ECO:0000256" key="2">
    <source>
        <dbReference type="ARBA" id="ARBA00023125"/>
    </source>
</evidence>
<reference evidence="5 6" key="1">
    <citation type="submission" date="2016-05" db="EMBL/GenBank/DDBJ databases">
        <title>Paenibacillus sp. 1ZS3-15 nov., isolated from the rhizosphere soil.</title>
        <authorList>
            <person name="Zhang X.X."/>
            <person name="Zhang J."/>
        </authorList>
    </citation>
    <scope>NUCLEOTIDE SEQUENCE [LARGE SCALE GENOMIC DNA]</scope>
    <source>
        <strain evidence="5 6">1ZS3-15</strain>
    </source>
</reference>